<proteinExistence type="predicted"/>
<evidence type="ECO:0000313" key="3">
    <source>
        <dbReference type="Proteomes" id="UP000199337"/>
    </source>
</evidence>
<dbReference type="Proteomes" id="UP000199337">
    <property type="component" value="Unassembled WGS sequence"/>
</dbReference>
<keyword evidence="3" id="KW-1185">Reference proteome</keyword>
<evidence type="ECO:0000259" key="1">
    <source>
        <dbReference type="Pfam" id="PF08679"/>
    </source>
</evidence>
<dbReference type="InterPro" id="IPR036390">
    <property type="entry name" value="WH_DNA-bd_sf"/>
</dbReference>
<gene>
    <name evidence="2" type="ORF">SAMN05660649_02993</name>
</gene>
<dbReference type="EMBL" id="FOOX01000011">
    <property type="protein sequence ID" value="SFG88066.1"/>
    <property type="molecule type" value="Genomic_DNA"/>
</dbReference>
<organism evidence="2 3">
    <name type="scientific">Desulfotruncus arcticus DSM 17038</name>
    <dbReference type="NCBI Taxonomy" id="1121424"/>
    <lineage>
        <taxon>Bacteria</taxon>
        <taxon>Bacillati</taxon>
        <taxon>Bacillota</taxon>
        <taxon>Clostridia</taxon>
        <taxon>Eubacteriales</taxon>
        <taxon>Desulfallaceae</taxon>
        <taxon>Desulfotruncus</taxon>
    </lineage>
</organism>
<accession>A0A1I2VKR6</accession>
<dbReference type="InterPro" id="IPR036388">
    <property type="entry name" value="WH-like_DNA-bd_sf"/>
</dbReference>
<dbReference type="RefSeq" id="WP_238456473.1">
    <property type="nucleotide sequence ID" value="NZ_FOOX01000011.1"/>
</dbReference>
<sequence length="98" mass="10901">MGTDLPVITAGLSLYLKGDANMDEMKKIIVEFAESSKKTKFYFKDIEKAVQKVMPDAKMREIKKACTALINDGTMIYFSTGSSTMYGLKGRGMTEDPE</sequence>
<protein>
    <submittedName>
        <fullName evidence="2">Dissimilatory sulfite reductase D (DsrD)</fullName>
    </submittedName>
</protein>
<dbReference type="STRING" id="341036.SAMN05660649_02993"/>
<reference evidence="3" key="1">
    <citation type="submission" date="2016-10" db="EMBL/GenBank/DDBJ databases">
        <authorList>
            <person name="Varghese N."/>
            <person name="Submissions S."/>
        </authorList>
    </citation>
    <scope>NUCLEOTIDE SEQUENCE [LARGE SCALE GENOMIC DNA]</scope>
    <source>
        <strain evidence="3">DSM 17038</strain>
    </source>
</reference>
<feature type="domain" description="Dissimilatory sulphite reductase D" evidence="1">
    <location>
        <begin position="25"/>
        <end position="91"/>
    </location>
</feature>
<evidence type="ECO:0000313" key="2">
    <source>
        <dbReference type="EMBL" id="SFG88066.1"/>
    </source>
</evidence>
<dbReference type="Pfam" id="PF08679">
    <property type="entry name" value="DsrD"/>
    <property type="match status" value="1"/>
</dbReference>
<name>A0A1I2VKR6_9FIRM</name>
<dbReference type="Gene3D" id="1.10.10.10">
    <property type="entry name" value="Winged helix-like DNA-binding domain superfamily/Winged helix DNA-binding domain"/>
    <property type="match status" value="1"/>
</dbReference>
<dbReference type="InterPro" id="IPR014793">
    <property type="entry name" value="DsrD"/>
</dbReference>
<dbReference type="SUPFAM" id="SSF46785">
    <property type="entry name" value="Winged helix' DNA-binding domain"/>
    <property type="match status" value="1"/>
</dbReference>
<dbReference type="AlphaFoldDB" id="A0A1I2VKR6"/>